<comment type="caution">
    <text evidence="2">The sequence shown here is derived from an EMBL/GenBank/DDBJ whole genome shotgun (WGS) entry which is preliminary data.</text>
</comment>
<organism evidence="2">
    <name type="scientific">Schlesneria paludicola</name>
    <dbReference type="NCBI Taxonomy" id="360056"/>
    <lineage>
        <taxon>Bacteria</taxon>
        <taxon>Pseudomonadati</taxon>
        <taxon>Planctomycetota</taxon>
        <taxon>Planctomycetia</taxon>
        <taxon>Planctomycetales</taxon>
        <taxon>Planctomycetaceae</taxon>
        <taxon>Schlesneria</taxon>
    </lineage>
</organism>
<gene>
    <name evidence="2" type="ORF">ENS64_04250</name>
</gene>
<feature type="transmembrane region" description="Helical" evidence="1">
    <location>
        <begin position="129"/>
        <end position="148"/>
    </location>
</feature>
<dbReference type="AlphaFoldDB" id="A0A7C4LLB6"/>
<keyword evidence="1" id="KW-0472">Membrane</keyword>
<keyword evidence="1" id="KW-0812">Transmembrane</keyword>
<evidence type="ECO:0000256" key="1">
    <source>
        <dbReference type="SAM" id="Phobius"/>
    </source>
</evidence>
<feature type="transmembrane region" description="Helical" evidence="1">
    <location>
        <begin position="104"/>
        <end position="122"/>
    </location>
</feature>
<feature type="transmembrane region" description="Helical" evidence="1">
    <location>
        <begin position="18"/>
        <end position="37"/>
    </location>
</feature>
<dbReference type="PANTHER" id="PTHR38454">
    <property type="entry name" value="INTEGRAL MEMBRANE PROTEIN-RELATED"/>
    <property type="match status" value="1"/>
</dbReference>
<accession>A0A7C4LLB6</accession>
<dbReference type="InterPro" id="IPR018580">
    <property type="entry name" value="Uncharacterised_YfhO"/>
</dbReference>
<evidence type="ECO:0008006" key="3">
    <source>
        <dbReference type="Google" id="ProtNLM"/>
    </source>
</evidence>
<proteinExistence type="predicted"/>
<reference evidence="2" key="1">
    <citation type="journal article" date="2020" name="mSystems">
        <title>Genome- and Community-Level Interaction Insights into Carbon Utilization and Element Cycling Functions of Hydrothermarchaeota in Hydrothermal Sediment.</title>
        <authorList>
            <person name="Zhou Z."/>
            <person name="Liu Y."/>
            <person name="Xu W."/>
            <person name="Pan J."/>
            <person name="Luo Z.H."/>
            <person name="Li M."/>
        </authorList>
    </citation>
    <scope>NUCLEOTIDE SEQUENCE [LARGE SCALE GENOMIC DNA]</scope>
    <source>
        <strain evidence="2">SpSt-508</strain>
    </source>
</reference>
<feature type="transmembrane region" description="Helical" evidence="1">
    <location>
        <begin position="364"/>
        <end position="384"/>
    </location>
</feature>
<feature type="transmembrane region" description="Helical" evidence="1">
    <location>
        <begin position="456"/>
        <end position="476"/>
    </location>
</feature>
<dbReference type="PANTHER" id="PTHR38454:SF1">
    <property type="entry name" value="INTEGRAL MEMBRANE PROTEIN"/>
    <property type="match status" value="1"/>
</dbReference>
<evidence type="ECO:0000313" key="2">
    <source>
        <dbReference type="EMBL" id="HGT38459.1"/>
    </source>
</evidence>
<feature type="transmembrane region" description="Helical" evidence="1">
    <location>
        <begin position="391"/>
        <end position="413"/>
    </location>
</feature>
<protein>
    <recommendedName>
        <fullName evidence="3">YfhO family protein</fullName>
    </recommendedName>
</protein>
<feature type="transmembrane region" description="Helical" evidence="1">
    <location>
        <begin position="425"/>
        <end position="444"/>
    </location>
</feature>
<feature type="transmembrane region" description="Helical" evidence="1">
    <location>
        <begin position="154"/>
        <end position="173"/>
    </location>
</feature>
<sequence length="736" mass="80164">MNTVPPASTGATPWGERLLPVLAAVGLAYVFWQPLWWGAGLVGGDLYSYYFPQKQFLADALRSGTFPLWNHLAGHGYPVLGESQTGACYPLHVLLYRWCDVQTAWNAVLVLHYAAAFLLMWCCARRSGLAVGGSLLAATVYVYGWFPVRSCLEWAILGGLYLPAAVWCVEGFLQTGRSRYLGGLGAALGLQLLGGHYQMAFYTWLLLGGYVPSRVFWVEWVETEPPAGNGKIGGEKIGGEKIGGEKIGGEKIGGGKTEGSPGMPCAARSKQRGLRFGCLVAAMAGGVALGSVQLFPTAELQRLSQRGGSGPAHDPNYGAIPPAYLSQLIAPWYWYDPSRDLDAELNRLRWGALPSGTNRVEAHLYFGQVPFYLVVVGLMALAAYRRIDRWTFLWLMVVTLATVIAVGWLQAWLVSMPGFRYFRGVGRVGVLVTLGWALLAGRMLDLATTTWRPFGRFLGVAGVWGLTVIDLAWWPAPVNYAVMVENVPIRARDASPLREILRAEPQQPVRLYAPGANIANLLGVASTPVYLGLGPRAYFDPQYTLPAADEDDFHAYSAERVAWLKQAGVTHVLSFEPLERRGWPVEFVWSGWDPLLNPAWARFTEPLYLYRLRGAPGRVTWATGETEGIGKVKAAVDRVTVEVAAAQPGTLVLKDLDYPGWQVAVDGANVSGMSVGMFRGVNVPAGKHTVVWSYRPASVYWGAVGSALGAGWLGLAAWLWRAWLGARALESTARSG</sequence>
<name>A0A7C4LLB6_9PLAN</name>
<feature type="transmembrane region" description="Helical" evidence="1">
    <location>
        <begin position="276"/>
        <end position="295"/>
    </location>
</feature>
<feature type="transmembrane region" description="Helical" evidence="1">
    <location>
        <begin position="699"/>
        <end position="720"/>
    </location>
</feature>
<dbReference type="EMBL" id="DSVQ01000009">
    <property type="protein sequence ID" value="HGT38459.1"/>
    <property type="molecule type" value="Genomic_DNA"/>
</dbReference>
<keyword evidence="1" id="KW-1133">Transmembrane helix</keyword>